<dbReference type="InterPro" id="IPR024336">
    <property type="entry name" value="tRNA_splic_suSen54_N"/>
</dbReference>
<evidence type="ECO:0000313" key="2">
    <source>
        <dbReference type="EMBL" id="ETV90981.1"/>
    </source>
</evidence>
<dbReference type="AlphaFoldDB" id="A0A024TBL1"/>
<reference evidence="2" key="1">
    <citation type="submission" date="2013-12" db="EMBL/GenBank/DDBJ databases">
        <title>The Genome Sequence of Aphanomyces invadans NJM9701.</title>
        <authorList>
            <consortium name="The Broad Institute Genomics Platform"/>
            <person name="Russ C."/>
            <person name="Tyler B."/>
            <person name="van West P."/>
            <person name="Dieguez-Uribeondo J."/>
            <person name="Young S.K."/>
            <person name="Zeng Q."/>
            <person name="Gargeya S."/>
            <person name="Fitzgerald M."/>
            <person name="Abouelleil A."/>
            <person name="Alvarado L."/>
            <person name="Chapman S.B."/>
            <person name="Gainer-Dewar J."/>
            <person name="Goldberg J."/>
            <person name="Griggs A."/>
            <person name="Gujja S."/>
            <person name="Hansen M."/>
            <person name="Howarth C."/>
            <person name="Imamovic A."/>
            <person name="Ireland A."/>
            <person name="Larimer J."/>
            <person name="McCowan C."/>
            <person name="Murphy C."/>
            <person name="Pearson M."/>
            <person name="Poon T.W."/>
            <person name="Priest M."/>
            <person name="Roberts A."/>
            <person name="Saif S."/>
            <person name="Shea T."/>
            <person name="Sykes S."/>
            <person name="Wortman J."/>
            <person name="Nusbaum C."/>
            <person name="Birren B."/>
        </authorList>
    </citation>
    <scope>NUCLEOTIDE SEQUENCE [LARGE SCALE GENOMIC DNA]</scope>
    <source>
        <strain evidence="2">NJM9701</strain>
    </source>
</reference>
<dbReference type="EMBL" id="KI914017">
    <property type="protein sequence ID" value="ETV90981.1"/>
    <property type="molecule type" value="Genomic_DNA"/>
</dbReference>
<dbReference type="GeneID" id="20091368"/>
<name>A0A024TBL1_9STRA</name>
<dbReference type="VEuPathDB" id="FungiDB:H310_14318"/>
<evidence type="ECO:0000259" key="1">
    <source>
        <dbReference type="Pfam" id="PF12928"/>
    </source>
</evidence>
<accession>A0A024TBL1</accession>
<organism evidence="2">
    <name type="scientific">Aphanomyces invadans</name>
    <dbReference type="NCBI Taxonomy" id="157072"/>
    <lineage>
        <taxon>Eukaryota</taxon>
        <taxon>Sar</taxon>
        <taxon>Stramenopiles</taxon>
        <taxon>Oomycota</taxon>
        <taxon>Saprolegniomycetes</taxon>
        <taxon>Saprolegniales</taxon>
        <taxon>Verrucalvaceae</taxon>
        <taxon>Aphanomyces</taxon>
    </lineage>
</organism>
<dbReference type="OrthoDB" id="408683at2759"/>
<dbReference type="Pfam" id="PF12928">
    <property type="entry name" value="tRNA_int_end_N2"/>
    <property type="match status" value="1"/>
</dbReference>
<proteinExistence type="predicted"/>
<sequence>MDQNGGSDRLGAVAEYFAAITRSEVSSVKHRSEGYLIVESGLTVVTKQQGKSLFNTGFYRQNRLHLYPEEATCLAHRGVLDIRLASTEVSSAPGSAYLSLRDLNDRLNVHVPRECREVYCFLKDRKFIPRRVQRSGTSTHRPVLSTATNVSIAYAVHAPGKKSDPPLFNAVVFRMSDPLPPLDALLQLTQTRQDCELLTANTSSSCDHGGSPSPIPIKLFACDGEGGVIALETLVPQLPSLPDLS</sequence>
<feature type="domain" description="tRNA-splicing endonuclease subunit Sen54 N-terminal" evidence="1">
    <location>
        <begin position="18"/>
        <end position="83"/>
    </location>
</feature>
<protein>
    <recommendedName>
        <fullName evidence="1">tRNA-splicing endonuclease subunit Sen54 N-terminal domain-containing protein</fullName>
    </recommendedName>
</protein>
<dbReference type="RefSeq" id="XP_008880370.1">
    <property type="nucleotide sequence ID" value="XM_008882148.1"/>
</dbReference>
<gene>
    <name evidence="2" type="ORF">H310_14318</name>
</gene>